<dbReference type="RefSeq" id="WP_013452408.1">
    <property type="nucleotide sequence ID" value="NC_014759.1"/>
</dbReference>
<evidence type="ECO:0000259" key="2">
    <source>
        <dbReference type="Pfam" id="PF20041"/>
    </source>
</evidence>
<proteinExistence type="predicted"/>
<keyword evidence="4" id="KW-1185">Reference proteome</keyword>
<keyword evidence="1" id="KW-0732">Signal</keyword>
<dbReference type="STRING" id="643867.Ftrac_0246"/>
<dbReference type="InterPro" id="IPR045619">
    <property type="entry name" value="DUF6443"/>
</dbReference>
<organism evidence="3 4">
    <name type="scientific">Marivirga tractuosa (strain ATCC 23168 / DSM 4126 / NBRC 15989 / NCIMB 1408 / VKM B-1430 / H-43)</name>
    <name type="common">Microscilla tractuosa</name>
    <name type="synonym">Flexibacter tractuosus</name>
    <dbReference type="NCBI Taxonomy" id="643867"/>
    <lineage>
        <taxon>Bacteria</taxon>
        <taxon>Pseudomonadati</taxon>
        <taxon>Bacteroidota</taxon>
        <taxon>Cytophagia</taxon>
        <taxon>Cytophagales</taxon>
        <taxon>Marivirgaceae</taxon>
        <taxon>Marivirga</taxon>
    </lineage>
</organism>
<feature type="chain" id="PRO_5003189484" description="DUF6443 domain-containing protein" evidence="1">
    <location>
        <begin position="25"/>
        <end position="1480"/>
    </location>
</feature>
<evidence type="ECO:0000313" key="3">
    <source>
        <dbReference type="EMBL" id="ADR20257.1"/>
    </source>
</evidence>
<dbReference type="HOGENOM" id="CLU_249676_0_0_10"/>
<dbReference type="OrthoDB" id="1382361at2"/>
<protein>
    <recommendedName>
        <fullName evidence="2">DUF6443 domain-containing protein</fullName>
    </recommendedName>
</protein>
<accession>E4TLW6</accession>
<feature type="signal peptide" evidence="1">
    <location>
        <begin position="1"/>
        <end position="24"/>
    </location>
</feature>
<dbReference type="Proteomes" id="UP000008720">
    <property type="component" value="Chromosome"/>
</dbReference>
<dbReference type="KEGG" id="mtt:Ftrac_0246"/>
<gene>
    <name evidence="3" type="ordered locus">Ftrac_0246</name>
</gene>
<evidence type="ECO:0000256" key="1">
    <source>
        <dbReference type="SAM" id="SignalP"/>
    </source>
</evidence>
<name>E4TLW6_MARTH</name>
<dbReference type="Pfam" id="PF20041">
    <property type="entry name" value="DUF6443"/>
    <property type="match status" value="1"/>
</dbReference>
<dbReference type="eggNOG" id="COG4886">
    <property type="taxonomic scope" value="Bacteria"/>
</dbReference>
<dbReference type="EMBL" id="CP002349">
    <property type="protein sequence ID" value="ADR20257.1"/>
    <property type="molecule type" value="Genomic_DNA"/>
</dbReference>
<evidence type="ECO:0000313" key="4">
    <source>
        <dbReference type="Proteomes" id="UP000008720"/>
    </source>
</evidence>
<feature type="domain" description="DUF6443" evidence="2">
    <location>
        <begin position="323"/>
        <end position="471"/>
    </location>
</feature>
<sequence>MNLNKLKFGVITSFLIIVLSNSIAFSQDTCDVFKLDNPQNLSTNEGTQWLELPSNFSLDVRYQKAEVYFDMKVEDLEDIAESVVEFRLTAFNESQEVPNIFQNSSYKLTIDNDKRENRLRLDIIDFVIDNSLPFNRISVEVINFSGQNVQFLTNYNFKLGFDVTDAKTQIKNLKIKQETQEVEFSWEDTFPVNNYQIEVVKLENKFQNFAVKETSVKTIVEWKNALIFNISADVQDDNGSITKTTSFSLGQGTGFYVFRVRPIGNFHGGGVVNENNFGLWTEGPENETIVELDLESDEYPSLPYFYFQDVDENKNWIYSRTFTEGGKIRENIVYANSLLQPRQQTTYIPSQNISIITHTILDNTGRPTLVTLPTPVEGKRLSYAENFALSNETNDLYSAIDFDEDGNFEDPAKMKGISYYDGSNSLIPDAEGFPYTRTLYYNDGTGRVKEQSGVGETFKAGSGKTTRYYYSTASESELIAMFGKEAPNNESVSKIITVDPNNVVSISYKNMEGNVIATAMTFLENQNDSDNMSIPDSESINTMQVVDKITSNSRIENGFTSSKKVTISNDGTSFNLSYKIRCEQLESLCYSNNIDCNYVVDFKIYKVDDFTNELINEYTNVELSNCQVIEGEDEQFKITENPIDMVLNSGTYVIQKVLKPTNIESSVSSNGEQINNQIAPITEMISGWLEGVETPNMLQNYFNSLENLKNAINNQDLENFTNQNSVDFPVDIPSEFFSSIYNTYYNEEQEVYFRDLYYMELVRANNGNVVGINFVTPCCSEMSIPVNWTPPFDCNIDDKDNNGVVDYDETPDFEQYAFDLLSDVIDEETMYSDYMTGWERGVLNKMIHHMLIDEYEGTNTTASDIENGLLPNRVQYTCEELFDCWEGAILNLKNQFVNDINNGGEGGVNISEEFDDQYENDESDDKYGKDHDSHFDDNYKPTGILKGLKKWVVKRKISKVLREEQSGTDGNVTPEPPSMHLIKTFLDCTGLKFAKVNTVVDAKPISQDILSGFAYINDAPDNAPISLSFNTVTQLDYFTTSNYQQNGKLKYVPLSDWTPESLNGKRLFKYIKNPVFAFKYFEYENYGEYQDLEQQTCFVDPNDCFQMEDGKIKLDANNNPVIIPCCEGDNCYTDSDYPATNASKSIVNNFCGVGRVKCESYYDEWTSEQLFTFYKMYLGYNPTEIELEEDFDVTCEDFVNENEWYELINLSENLPLLVNGNTYSNYDQTTKSYFAPLTFDKDGQTLTTFSMVEKEMSSFISQCESGCESKRSEIRKKIYDVLNEKCYVIGECRTEDENTSHIVPESDIDLMVDAVVEQCLTQCNLTTFSCDTWNCRDINTPYTETGVTTNSSTMEFGMGGHPDPSTVSKDDNVSSYYVNVDFDGDGNNDARRYTVPEDGGNFSWFEYTLLKQVEEWELKLDLPTKCADDTDESVAVSNNTFVPKESYEVNKQGLDVVNSVIFTEPIISPTINIEINAGQE</sequence>
<reference evidence="3 4" key="1">
    <citation type="journal article" date="2011" name="Stand. Genomic Sci.">
        <title>Complete genome sequence of Marivirga tractuosa type strain (H-43).</title>
        <authorList>
            <person name="Pagani I."/>
            <person name="Chertkov O."/>
            <person name="Lapidus A."/>
            <person name="Lucas S."/>
            <person name="Del Rio T.G."/>
            <person name="Tice H."/>
            <person name="Copeland A."/>
            <person name="Cheng J.F."/>
            <person name="Nolan M."/>
            <person name="Saunders E."/>
            <person name="Pitluck S."/>
            <person name="Held B."/>
            <person name="Goodwin L."/>
            <person name="Liolios K."/>
            <person name="Ovchinikova G."/>
            <person name="Ivanova N."/>
            <person name="Mavromatis K."/>
            <person name="Pati A."/>
            <person name="Chen A."/>
            <person name="Palaniappan K."/>
            <person name="Land M."/>
            <person name="Hauser L."/>
            <person name="Jeffries C.D."/>
            <person name="Detter J.C."/>
            <person name="Han C."/>
            <person name="Tapia R."/>
            <person name="Ngatchou-Djao O.D."/>
            <person name="Rohde M."/>
            <person name="Goker M."/>
            <person name="Spring S."/>
            <person name="Sikorski J."/>
            <person name="Woyke T."/>
            <person name="Bristow J."/>
            <person name="Eisen J.A."/>
            <person name="Markowitz V."/>
            <person name="Hugenholtz P."/>
            <person name="Klenk H.P."/>
            <person name="Kyrpides N.C."/>
        </authorList>
    </citation>
    <scope>NUCLEOTIDE SEQUENCE [LARGE SCALE GENOMIC DNA]</scope>
    <source>
        <strain evidence="4">ATCC 23168 / DSM 4126 / NBRC 15989 / NCIMB 1408 / VKM B-1430 / H-43</strain>
    </source>
</reference>